<proteinExistence type="predicted"/>
<dbReference type="Gene3D" id="3.30.460.10">
    <property type="entry name" value="Beta Polymerase, domain 2"/>
    <property type="match status" value="1"/>
</dbReference>
<name>A0A1C3JMQ8_9GAMM</name>
<dbReference type="Pfam" id="PF18765">
    <property type="entry name" value="Polbeta"/>
    <property type="match status" value="1"/>
</dbReference>
<dbReference type="AlphaFoldDB" id="A0A1C3JMQ8"/>
<sequence>MSEQFGLAPSDIELLRSVFERFPEVTQVLVYGSRVKGNFRASSDIDMTILDNIDWTLFNRIETELDDLLLPYQIDLSIFSHIENDALIDHIQRVGQPIYPATSP</sequence>
<dbReference type="InterPro" id="IPR041633">
    <property type="entry name" value="Polbeta"/>
</dbReference>
<keyword evidence="2" id="KW-0808">Transferase</keyword>
<evidence type="ECO:0000313" key="3">
    <source>
        <dbReference type="EMBL" id="SBT21483.1"/>
    </source>
</evidence>
<dbReference type="InterPro" id="IPR043519">
    <property type="entry name" value="NT_sf"/>
</dbReference>
<keyword evidence="4" id="KW-1185">Reference proteome</keyword>
<dbReference type="EMBL" id="FLRB01000012">
    <property type="protein sequence ID" value="SBT21483.1"/>
    <property type="molecule type" value="Genomic_DNA"/>
</dbReference>
<feature type="domain" description="Polymerase beta nucleotidyltransferase" evidence="1">
    <location>
        <begin position="15"/>
        <end position="99"/>
    </location>
</feature>
<evidence type="ECO:0000259" key="1">
    <source>
        <dbReference type="Pfam" id="PF18765"/>
    </source>
</evidence>
<organism evidence="2 5">
    <name type="scientific">Marinomonas gallaica</name>
    <dbReference type="NCBI Taxonomy" id="1806667"/>
    <lineage>
        <taxon>Bacteria</taxon>
        <taxon>Pseudomonadati</taxon>
        <taxon>Pseudomonadota</taxon>
        <taxon>Gammaproteobacteria</taxon>
        <taxon>Oceanospirillales</taxon>
        <taxon>Oceanospirillaceae</taxon>
        <taxon>Marinomonas</taxon>
    </lineage>
</organism>
<reference evidence="3 4" key="2">
    <citation type="submission" date="2016-06" db="EMBL/GenBank/DDBJ databases">
        <authorList>
            <person name="Rodrigo-Torres L."/>
            <person name="Arahal D.R."/>
        </authorList>
    </citation>
    <scope>NUCLEOTIDE SEQUENCE [LARGE SCALE GENOMIC DNA]</scope>
    <source>
        <strain evidence="3 4">CECT 5116</strain>
    </source>
</reference>
<dbReference type="CDD" id="cd05403">
    <property type="entry name" value="NT_KNTase_like"/>
    <property type="match status" value="1"/>
</dbReference>
<evidence type="ECO:0000313" key="5">
    <source>
        <dbReference type="Proteomes" id="UP000092871"/>
    </source>
</evidence>
<dbReference type="GO" id="GO:0016740">
    <property type="term" value="F:transferase activity"/>
    <property type="evidence" value="ECO:0007669"/>
    <property type="project" value="UniProtKB-KW"/>
</dbReference>
<evidence type="ECO:0000313" key="2">
    <source>
        <dbReference type="EMBL" id="SBT16435.1"/>
    </source>
</evidence>
<reference evidence="2 5" key="1">
    <citation type="submission" date="2016-06" db="EMBL/GenBank/DDBJ databases">
        <authorList>
            <person name="Kjaerup R.B."/>
            <person name="Dalgaard T.S."/>
            <person name="Juul-Madsen H.R."/>
        </authorList>
    </citation>
    <scope>NUCLEOTIDE SEQUENCE [LARGE SCALE GENOMIC DNA]</scope>
    <source>
        <strain evidence="2 5">CECT 5115</strain>
    </source>
</reference>
<dbReference type="Proteomes" id="UP000092871">
    <property type="component" value="Unassembled WGS sequence"/>
</dbReference>
<dbReference type="RefSeq" id="WP_067031339.1">
    <property type="nucleotide sequence ID" value="NZ_FLRA01000002.1"/>
</dbReference>
<dbReference type="EMBL" id="FLRA01000002">
    <property type="protein sequence ID" value="SBT16435.1"/>
    <property type="molecule type" value="Genomic_DNA"/>
</dbReference>
<protein>
    <submittedName>
        <fullName evidence="2">Nucleotidyltransferase domain protein</fullName>
    </submittedName>
</protein>
<dbReference type="SUPFAM" id="SSF81301">
    <property type="entry name" value="Nucleotidyltransferase"/>
    <property type="match status" value="1"/>
</dbReference>
<evidence type="ECO:0000313" key="4">
    <source>
        <dbReference type="Proteomes" id="UP000092840"/>
    </source>
</evidence>
<dbReference type="Proteomes" id="UP000092840">
    <property type="component" value="Unassembled WGS sequence"/>
</dbReference>
<gene>
    <name evidence="2" type="ORF">MGA5115_00516</name>
    <name evidence="3" type="ORF">MGA5116_02077</name>
</gene>
<accession>A0A1C3JMQ8</accession>
<dbReference type="OrthoDB" id="9803106at2"/>